<dbReference type="EMBL" id="CARXXK010000005">
    <property type="protein sequence ID" value="CAI6369641.1"/>
    <property type="molecule type" value="Genomic_DNA"/>
</dbReference>
<keyword evidence="18" id="KW-0862">Zinc</keyword>
<dbReference type="Pfam" id="PF22936">
    <property type="entry name" value="Pol_BBD"/>
    <property type="match status" value="1"/>
</dbReference>
<keyword evidence="14" id="KW-0548">Nucleotidyltransferase</keyword>
<keyword evidence="14" id="KW-0239">DNA-directed DNA polymerase</keyword>
<dbReference type="SUPFAM" id="SSF56672">
    <property type="entry name" value="DNA/RNA polymerases"/>
    <property type="match status" value="1"/>
</dbReference>
<dbReference type="Pfam" id="PF13976">
    <property type="entry name" value="gag_pre-integrs"/>
    <property type="match status" value="1"/>
</dbReference>
<keyword evidence="2" id="KW-1188">Viral release from host cell</keyword>
<evidence type="ECO:0000256" key="2">
    <source>
        <dbReference type="ARBA" id="ARBA00022612"/>
    </source>
</evidence>
<evidence type="ECO:0000256" key="14">
    <source>
        <dbReference type="ARBA" id="ARBA00022932"/>
    </source>
</evidence>
<evidence type="ECO:0000256" key="4">
    <source>
        <dbReference type="ARBA" id="ARBA00022722"/>
    </source>
</evidence>
<keyword evidence="6" id="KW-0547">Nucleotide-binding</keyword>
<keyword evidence="16" id="KW-0233">DNA recombination</keyword>
<keyword evidence="11" id="KW-0460">Magnesium</keyword>
<dbReference type="Gene3D" id="3.30.420.10">
    <property type="entry name" value="Ribonuclease H-like superfamily/Ribonuclease H"/>
    <property type="match status" value="1"/>
</dbReference>
<dbReference type="InterPro" id="IPR036397">
    <property type="entry name" value="RNaseH_sf"/>
</dbReference>
<dbReference type="InterPro" id="IPR001584">
    <property type="entry name" value="Integrase_cat-core"/>
</dbReference>
<feature type="compositionally biased region" description="Low complexity" evidence="19">
    <location>
        <begin position="225"/>
        <end position="235"/>
    </location>
</feature>
<dbReference type="InterPro" id="IPR057670">
    <property type="entry name" value="SH3_retrovirus"/>
</dbReference>
<evidence type="ECO:0000256" key="9">
    <source>
        <dbReference type="ARBA" id="ARBA00022801"/>
    </source>
</evidence>
<protein>
    <recommendedName>
        <fullName evidence="24">Retrovirus-related Pol polyprotein from transposon TNT 1-94</fullName>
    </recommendedName>
</protein>
<proteinExistence type="predicted"/>
<comment type="caution">
    <text evidence="22">The sequence shown here is derived from an EMBL/GenBank/DDBJ whole genome shotgun (WGS) entry which is preliminary data.</text>
</comment>
<dbReference type="InterPro" id="IPR001878">
    <property type="entry name" value="Znf_CCHC"/>
</dbReference>
<evidence type="ECO:0000256" key="15">
    <source>
        <dbReference type="ARBA" id="ARBA00023113"/>
    </source>
</evidence>
<keyword evidence="3" id="KW-0645">Protease</keyword>
<evidence type="ECO:0008006" key="24">
    <source>
        <dbReference type="Google" id="ProtNLM"/>
    </source>
</evidence>
<evidence type="ECO:0000256" key="12">
    <source>
        <dbReference type="ARBA" id="ARBA00022908"/>
    </source>
</evidence>
<dbReference type="PANTHER" id="PTHR42648">
    <property type="entry name" value="TRANSPOSASE, PUTATIVE-RELATED"/>
    <property type="match status" value="1"/>
</dbReference>
<dbReference type="GO" id="GO:0008270">
    <property type="term" value="F:zinc ion binding"/>
    <property type="evidence" value="ECO:0007669"/>
    <property type="project" value="UniProtKB-KW"/>
</dbReference>
<feature type="domain" description="CCHC-type" evidence="20">
    <location>
        <begin position="256"/>
        <end position="271"/>
    </location>
</feature>
<evidence type="ECO:0000259" key="20">
    <source>
        <dbReference type="PROSITE" id="PS50158"/>
    </source>
</evidence>
<keyword evidence="5" id="KW-0479">Metal-binding</keyword>
<dbReference type="Pfam" id="PF00098">
    <property type="entry name" value="zf-CCHC"/>
    <property type="match status" value="1"/>
</dbReference>
<evidence type="ECO:0000256" key="17">
    <source>
        <dbReference type="ARBA" id="ARBA00023268"/>
    </source>
</evidence>
<dbReference type="GO" id="GO:0015074">
    <property type="term" value="P:DNA integration"/>
    <property type="evidence" value="ECO:0007669"/>
    <property type="project" value="UniProtKB-KW"/>
</dbReference>
<keyword evidence="23" id="KW-1185">Reference proteome</keyword>
<keyword evidence="4" id="KW-0540">Nuclease</keyword>
<feature type="domain" description="Integrase catalytic" evidence="21">
    <location>
        <begin position="484"/>
        <end position="658"/>
    </location>
</feature>
<dbReference type="SUPFAM" id="SSF57756">
    <property type="entry name" value="Retrovirus zinc finger-like domains"/>
    <property type="match status" value="1"/>
</dbReference>
<dbReference type="GO" id="GO:0003964">
    <property type="term" value="F:RNA-directed DNA polymerase activity"/>
    <property type="evidence" value="ECO:0007669"/>
    <property type="project" value="UniProtKB-KW"/>
</dbReference>
<evidence type="ECO:0000256" key="7">
    <source>
        <dbReference type="ARBA" id="ARBA00022750"/>
    </source>
</evidence>
<evidence type="ECO:0000256" key="6">
    <source>
        <dbReference type="ARBA" id="ARBA00022741"/>
    </source>
</evidence>
<keyword evidence="13" id="KW-0695">RNA-directed DNA polymerase</keyword>
<dbReference type="InterPro" id="IPR043502">
    <property type="entry name" value="DNA/RNA_pol_sf"/>
</dbReference>
<reference evidence="22 23" key="1">
    <citation type="submission" date="2023-01" db="EMBL/GenBank/DDBJ databases">
        <authorList>
            <person name="Whitehead M."/>
        </authorList>
    </citation>
    <scope>NUCLEOTIDE SEQUENCE [LARGE SCALE GENOMIC DNA]</scope>
</reference>
<dbReference type="Pfam" id="PF00665">
    <property type="entry name" value="rve"/>
    <property type="match status" value="1"/>
</dbReference>
<dbReference type="Pfam" id="PF14223">
    <property type="entry name" value="Retrotran_gag_2"/>
    <property type="match status" value="1"/>
</dbReference>
<evidence type="ECO:0000313" key="22">
    <source>
        <dbReference type="EMBL" id="CAI6369641.1"/>
    </source>
</evidence>
<evidence type="ECO:0000256" key="18">
    <source>
        <dbReference type="PROSITE-ProRule" id="PRU00047"/>
    </source>
</evidence>
<evidence type="ECO:0000259" key="21">
    <source>
        <dbReference type="PROSITE" id="PS50994"/>
    </source>
</evidence>
<dbReference type="Pfam" id="PF25597">
    <property type="entry name" value="SH3_retrovirus"/>
    <property type="match status" value="1"/>
</dbReference>
<evidence type="ECO:0000256" key="19">
    <source>
        <dbReference type="SAM" id="MobiDB-lite"/>
    </source>
</evidence>
<name>A0AAV0XQJ3_9HEMI</name>
<dbReference type="GO" id="GO:0005524">
    <property type="term" value="F:ATP binding"/>
    <property type="evidence" value="ECO:0007669"/>
    <property type="project" value="UniProtKB-KW"/>
</dbReference>
<dbReference type="InterPro" id="IPR054722">
    <property type="entry name" value="PolX-like_BBD"/>
</dbReference>
<feature type="region of interest" description="Disordered" evidence="19">
    <location>
        <begin position="225"/>
        <end position="247"/>
    </location>
</feature>
<keyword evidence="14" id="KW-0808">Transferase</keyword>
<dbReference type="GO" id="GO:0006310">
    <property type="term" value="P:DNA recombination"/>
    <property type="evidence" value="ECO:0007669"/>
    <property type="project" value="UniProtKB-KW"/>
</dbReference>
<dbReference type="SUPFAM" id="SSF53098">
    <property type="entry name" value="Ribonuclease H-like"/>
    <property type="match status" value="1"/>
</dbReference>
<dbReference type="Proteomes" id="UP001160148">
    <property type="component" value="Unassembled WGS sequence"/>
</dbReference>
<feature type="region of interest" description="Disordered" evidence="19">
    <location>
        <begin position="743"/>
        <end position="765"/>
    </location>
</feature>
<evidence type="ECO:0000256" key="1">
    <source>
        <dbReference type="ARBA" id="ARBA00002180"/>
    </source>
</evidence>
<evidence type="ECO:0000256" key="10">
    <source>
        <dbReference type="ARBA" id="ARBA00022840"/>
    </source>
</evidence>
<keyword evidence="15" id="KW-0917">Virion maturation</keyword>
<evidence type="ECO:0000256" key="11">
    <source>
        <dbReference type="ARBA" id="ARBA00022842"/>
    </source>
</evidence>
<dbReference type="InterPro" id="IPR025724">
    <property type="entry name" value="GAG-pre-integrase_dom"/>
</dbReference>
<evidence type="ECO:0000256" key="8">
    <source>
        <dbReference type="ARBA" id="ARBA00022759"/>
    </source>
</evidence>
<dbReference type="PANTHER" id="PTHR42648:SF11">
    <property type="entry name" value="TRANSPOSON TY4-P GAG-POL POLYPROTEIN"/>
    <property type="match status" value="1"/>
</dbReference>
<comment type="function">
    <text evidence="1">The aspartyl protease (PR) mediates the proteolytic cleavages of the Gag and Gag-Pol polyproteins after assembly of the VLP.</text>
</comment>
<dbReference type="CDD" id="cd09272">
    <property type="entry name" value="RNase_HI_RT_Ty1"/>
    <property type="match status" value="1"/>
</dbReference>
<dbReference type="GO" id="GO:0003676">
    <property type="term" value="F:nucleic acid binding"/>
    <property type="evidence" value="ECO:0007669"/>
    <property type="project" value="InterPro"/>
</dbReference>
<dbReference type="GO" id="GO:0004190">
    <property type="term" value="F:aspartic-type endopeptidase activity"/>
    <property type="evidence" value="ECO:0007669"/>
    <property type="project" value="UniProtKB-KW"/>
</dbReference>
<dbReference type="GO" id="GO:0006508">
    <property type="term" value="P:proteolysis"/>
    <property type="evidence" value="ECO:0007669"/>
    <property type="project" value="UniProtKB-KW"/>
</dbReference>
<evidence type="ECO:0000256" key="3">
    <source>
        <dbReference type="ARBA" id="ARBA00022670"/>
    </source>
</evidence>
<keyword evidence="9" id="KW-0378">Hydrolase</keyword>
<accession>A0AAV0XQJ3</accession>
<dbReference type="PROSITE" id="PS50158">
    <property type="entry name" value="ZF_CCHC"/>
    <property type="match status" value="1"/>
</dbReference>
<sequence>MEDSVKVSKLANAEEWPLWKFQMKIVINSFELGSLITGDWTRPSSKITKLSDKESDEEARSRYKNQLIAWTKADSKCQKVIVTSVESGPMQYLINCGSAYEMWEKLLSVYEQKSEANMYLLQQKFFGYVKDPTDNISAHISKLEKLTNDLRLAGENITDNMLITKILMTLPNSYQHFYSAWDSMQSENKTINNLTSRLLVEESRLVQQSNKCNIDVEKSSAFTTKSQNKSSWKNGSQKKGKNNFSSSSNTKKIGPCFYCGKVGHIKRECRSFLKNQGQSSDKDDNAFISESTLVSIKDDEQWILDSGASDHMCANYDWFRDYEKLENPTQVKIGNGSSMYAIGTGKILIWSYVKGNWNKNYLLNVLHVPELKYNLFSCGSALDKGLKMISDKHKCVFTRNNKIVCVAERKEKLFQLQFKVEVLDNTTHHVNIAIKDSLRLWHERLGHQNIQYVINCLKNHNITISDKDNTFFCDSCMLGKQHKFSFKPSTTSSDKVGEIIHADLCGPMQKDSIGGSKYFLLIKDDYTHYRMVYFLKHKNEVKNIIGTVIQKVKTDTGCKVKVLRTDNGLEFVNNEITSILQKYGISHQTTVPYTPEQNGKIERDNRTIVEAARTIIHSKQLDISLWAESVNTVVYTLNLTGTSSIKGKTPYELYFNKDPKISHLRIFGTEVFTHIPKEKRQKWDAKSKKGIFVGYSNNTKGYRVWFPGTTNISIFRDVIFKNEINQQVVVYDENQQQVHEIKSEPVENDTESQQEHPNMQLRDRTKLKPPDRYVAQSFVTKYVETEPLTYKEAISCNNATNWVEAMNDEIKSLGDNETWTLVSKPVGANVINNSWVYKIKHNDRFKARLVINGSRQKYGIDYTETFSPVVRYESIRTILAVAAAENYDLKQFDIKTAFLYGNLEEDIYMRQPIGFEDSTERVCKLNKSLYGLKQSPRCWNNRFKQFLLEFKLEQSASDPCIYFNHYNNETLILAIFVDDGLIASSSIIKTNELLQGLEQQFEITQGNLDYFLGMEITRCTDGSICIHQTNYANSIISKFNLLDAKELSTPIDRSHTIEQKLTTSDNQFPYRQAVGNLLFLSQVTRPDIAFAVNYVSRFLNNPTSVHWTMVKRIIRYVKGTTTFGLCYKSNVNLCLSVFSDSDYAGDSETRRSTSGHVFMLGVSTVSWQAQRQPIVTLSSTEAEYISACETIKGLIWIDRLVKEICTSTTGGQPTLYVDNQSAIRLVKNPEFHKRTKHIDVRYHFIREKFEEKLFRLQYVETEEQYADIFTKPLPKDRFEKLRQKLSVLKLL</sequence>
<evidence type="ECO:0000256" key="13">
    <source>
        <dbReference type="ARBA" id="ARBA00022918"/>
    </source>
</evidence>
<dbReference type="Gene3D" id="4.10.60.10">
    <property type="entry name" value="Zinc finger, CCHC-type"/>
    <property type="match status" value="1"/>
</dbReference>
<dbReference type="GO" id="GO:0004519">
    <property type="term" value="F:endonuclease activity"/>
    <property type="evidence" value="ECO:0007669"/>
    <property type="project" value="UniProtKB-KW"/>
</dbReference>
<organism evidence="22 23">
    <name type="scientific">Macrosiphum euphorbiae</name>
    <name type="common">potato aphid</name>
    <dbReference type="NCBI Taxonomy" id="13131"/>
    <lineage>
        <taxon>Eukaryota</taxon>
        <taxon>Metazoa</taxon>
        <taxon>Ecdysozoa</taxon>
        <taxon>Arthropoda</taxon>
        <taxon>Hexapoda</taxon>
        <taxon>Insecta</taxon>
        <taxon>Pterygota</taxon>
        <taxon>Neoptera</taxon>
        <taxon>Paraneoptera</taxon>
        <taxon>Hemiptera</taxon>
        <taxon>Sternorrhyncha</taxon>
        <taxon>Aphidomorpha</taxon>
        <taxon>Aphidoidea</taxon>
        <taxon>Aphididae</taxon>
        <taxon>Macrosiphini</taxon>
        <taxon>Macrosiphum</taxon>
    </lineage>
</organism>
<dbReference type="Pfam" id="PF07727">
    <property type="entry name" value="RVT_2"/>
    <property type="match status" value="1"/>
</dbReference>
<keyword evidence="10" id="KW-0067">ATP-binding</keyword>
<dbReference type="GO" id="GO:0042575">
    <property type="term" value="C:DNA polymerase complex"/>
    <property type="evidence" value="ECO:0007669"/>
    <property type="project" value="UniProtKB-ARBA"/>
</dbReference>
<dbReference type="GO" id="GO:0003887">
    <property type="term" value="F:DNA-directed DNA polymerase activity"/>
    <property type="evidence" value="ECO:0007669"/>
    <property type="project" value="UniProtKB-KW"/>
</dbReference>
<dbReference type="InterPro" id="IPR012337">
    <property type="entry name" value="RNaseH-like_sf"/>
</dbReference>
<keyword evidence="12" id="KW-0229">DNA integration</keyword>
<keyword evidence="7" id="KW-0064">Aspartyl protease</keyword>
<dbReference type="PROSITE" id="PS50994">
    <property type="entry name" value="INTEGRASE"/>
    <property type="match status" value="1"/>
</dbReference>
<keyword evidence="8" id="KW-0255">Endonuclease</keyword>
<evidence type="ECO:0000256" key="16">
    <source>
        <dbReference type="ARBA" id="ARBA00023172"/>
    </source>
</evidence>
<evidence type="ECO:0000256" key="5">
    <source>
        <dbReference type="ARBA" id="ARBA00022723"/>
    </source>
</evidence>
<keyword evidence="18" id="KW-0863">Zinc-finger</keyword>
<evidence type="ECO:0000313" key="23">
    <source>
        <dbReference type="Proteomes" id="UP001160148"/>
    </source>
</evidence>
<gene>
    <name evidence="22" type="ORF">MEUPH1_LOCUS23857</name>
</gene>
<dbReference type="SMART" id="SM00343">
    <property type="entry name" value="ZnF_C2HC"/>
    <property type="match status" value="1"/>
</dbReference>
<dbReference type="InterPro" id="IPR039537">
    <property type="entry name" value="Retrotran_Ty1/copia-like"/>
</dbReference>
<keyword evidence="17" id="KW-0511">Multifunctional enzyme</keyword>
<dbReference type="InterPro" id="IPR013103">
    <property type="entry name" value="RVT_2"/>
</dbReference>
<dbReference type="InterPro" id="IPR036875">
    <property type="entry name" value="Znf_CCHC_sf"/>
</dbReference>